<dbReference type="PANTHER" id="PTHR11102">
    <property type="entry name" value="SEL-1-LIKE PROTEIN"/>
    <property type="match status" value="1"/>
</dbReference>
<evidence type="ECO:0000256" key="3">
    <source>
        <dbReference type="ARBA" id="ARBA00022833"/>
    </source>
</evidence>
<name>K0SAG1_THAOC</name>
<dbReference type="Gene3D" id="1.25.40.10">
    <property type="entry name" value="Tetratricopeptide repeat domain"/>
    <property type="match status" value="1"/>
</dbReference>
<keyword evidence="1" id="KW-0479">Metal-binding</keyword>
<comment type="similarity">
    <text evidence="4">Belongs to the sel-1 family.</text>
</comment>
<keyword evidence="3" id="KW-0862">Zinc</keyword>
<evidence type="ECO:0000256" key="2">
    <source>
        <dbReference type="ARBA" id="ARBA00022771"/>
    </source>
</evidence>
<comment type="caution">
    <text evidence="8">The sequence shown here is derived from an EMBL/GenBank/DDBJ whole genome shotgun (WGS) entry which is preliminary data.</text>
</comment>
<evidence type="ECO:0000256" key="1">
    <source>
        <dbReference type="ARBA" id="ARBA00022723"/>
    </source>
</evidence>
<dbReference type="InterPro" id="IPR006597">
    <property type="entry name" value="Sel1-like"/>
</dbReference>
<proteinExistence type="inferred from homology"/>
<dbReference type="eggNOG" id="KOG1550">
    <property type="taxonomic scope" value="Eukaryota"/>
</dbReference>
<evidence type="ECO:0000259" key="7">
    <source>
        <dbReference type="PROSITE" id="PS50865"/>
    </source>
</evidence>
<feature type="region of interest" description="Disordered" evidence="6">
    <location>
        <begin position="24"/>
        <end position="47"/>
    </location>
</feature>
<dbReference type="GO" id="GO:0036503">
    <property type="term" value="P:ERAD pathway"/>
    <property type="evidence" value="ECO:0007669"/>
    <property type="project" value="TreeGrafter"/>
</dbReference>
<evidence type="ECO:0000256" key="4">
    <source>
        <dbReference type="ARBA" id="ARBA00038101"/>
    </source>
</evidence>
<evidence type="ECO:0000313" key="9">
    <source>
        <dbReference type="Proteomes" id="UP000266841"/>
    </source>
</evidence>
<dbReference type="PROSITE" id="PS01360">
    <property type="entry name" value="ZF_MYND_1"/>
    <property type="match status" value="1"/>
</dbReference>
<evidence type="ECO:0000256" key="6">
    <source>
        <dbReference type="SAM" id="MobiDB-lite"/>
    </source>
</evidence>
<dbReference type="Pfam" id="PF01753">
    <property type="entry name" value="zf-MYND"/>
    <property type="match status" value="1"/>
</dbReference>
<dbReference type="SMART" id="SM00671">
    <property type="entry name" value="SEL1"/>
    <property type="match status" value="3"/>
</dbReference>
<evidence type="ECO:0000313" key="8">
    <source>
        <dbReference type="EMBL" id="EJK61959.1"/>
    </source>
</evidence>
<dbReference type="InterPro" id="IPR011990">
    <property type="entry name" value="TPR-like_helical_dom_sf"/>
</dbReference>
<dbReference type="Proteomes" id="UP000266841">
    <property type="component" value="Unassembled WGS sequence"/>
</dbReference>
<dbReference type="OrthoDB" id="2384430at2759"/>
<evidence type="ECO:0000256" key="5">
    <source>
        <dbReference type="PROSITE-ProRule" id="PRU00134"/>
    </source>
</evidence>
<reference evidence="8 9" key="1">
    <citation type="journal article" date="2012" name="Genome Biol.">
        <title>Genome and low-iron response of an oceanic diatom adapted to chronic iron limitation.</title>
        <authorList>
            <person name="Lommer M."/>
            <person name="Specht M."/>
            <person name="Roy A.S."/>
            <person name="Kraemer L."/>
            <person name="Andreson R."/>
            <person name="Gutowska M.A."/>
            <person name="Wolf J."/>
            <person name="Bergner S.V."/>
            <person name="Schilhabel M.B."/>
            <person name="Klostermeier U.C."/>
            <person name="Beiko R.G."/>
            <person name="Rosenstiel P."/>
            <person name="Hippler M."/>
            <person name="Laroche J."/>
        </authorList>
    </citation>
    <scope>NUCLEOTIDE SEQUENCE [LARGE SCALE GENOMIC DNA]</scope>
    <source>
        <strain evidence="8 9">CCMP1005</strain>
    </source>
</reference>
<feature type="domain" description="MYND-type" evidence="7">
    <location>
        <begin position="133"/>
        <end position="174"/>
    </location>
</feature>
<protein>
    <recommendedName>
        <fullName evidence="7">MYND-type domain-containing protein</fullName>
    </recommendedName>
</protein>
<dbReference type="SUPFAM" id="SSF81901">
    <property type="entry name" value="HCP-like"/>
    <property type="match status" value="1"/>
</dbReference>
<dbReference type="GO" id="GO:0005789">
    <property type="term" value="C:endoplasmic reticulum membrane"/>
    <property type="evidence" value="ECO:0007669"/>
    <property type="project" value="TreeGrafter"/>
</dbReference>
<organism evidence="8 9">
    <name type="scientific">Thalassiosira oceanica</name>
    <name type="common">Marine diatom</name>
    <dbReference type="NCBI Taxonomy" id="159749"/>
    <lineage>
        <taxon>Eukaryota</taxon>
        <taxon>Sar</taxon>
        <taxon>Stramenopiles</taxon>
        <taxon>Ochrophyta</taxon>
        <taxon>Bacillariophyta</taxon>
        <taxon>Coscinodiscophyceae</taxon>
        <taxon>Thalassiosirophycidae</taxon>
        <taxon>Thalassiosirales</taxon>
        <taxon>Thalassiosiraceae</taxon>
        <taxon>Thalassiosira</taxon>
    </lineage>
</organism>
<dbReference type="SUPFAM" id="SSF144232">
    <property type="entry name" value="HIT/MYND zinc finger-like"/>
    <property type="match status" value="1"/>
</dbReference>
<accession>K0SAG1</accession>
<dbReference type="Gene3D" id="6.10.140.2220">
    <property type="match status" value="1"/>
</dbReference>
<dbReference type="Pfam" id="PF08238">
    <property type="entry name" value="Sel1"/>
    <property type="match status" value="3"/>
</dbReference>
<dbReference type="AlphaFoldDB" id="K0SAG1"/>
<dbReference type="InterPro" id="IPR002893">
    <property type="entry name" value="Znf_MYND"/>
</dbReference>
<dbReference type="PANTHER" id="PTHR11102:SF147">
    <property type="entry name" value="SEL1L ADAPTOR SUBUNIT OF ERAD E3 UBIQUITIN LIGASE"/>
    <property type="match status" value="1"/>
</dbReference>
<sequence length="419" mass="46438">MKGPTDQVTSPPVAASPLILRRAQASKGRKLRKPVASAPSRPNEVSDRFQLRHHDKRDLALYHLYPAWGASAERREAKKVPFGPTFRRRAACEKAAEATASDKKGLWLLIPIRPSGTSMMSCVPVADAVDETCANCGKQGGDTVKLKNCTACRLVKYCGVDCQSAHRKQHKKACKQRAAELKDEELYSQGHERSEGDFCPICALPIPLPKEDHSVFKACCMKKICNGCDLAVSRRGMFDCAFCRTPIPDNDADRLAMLQARVKKKDPEAINFLGEKYCHGGLGLQKDMQMAVELWTEAAELGSIEALYNLGVAYYNGDGVQQDRAIAVELYRKAAMKGHVDGRHNLGCCEGEKGNYDHAVKHWLISAKMGQERSVKMIKKLFMGGLATKKQYAEAMRGHQDAVEEMKSHDRDEAKAINF</sequence>
<gene>
    <name evidence="8" type="ORF">THAOC_17459</name>
</gene>
<keyword evidence="2 5" id="KW-0863">Zinc-finger</keyword>
<dbReference type="GO" id="GO:0008270">
    <property type="term" value="F:zinc ion binding"/>
    <property type="evidence" value="ECO:0007669"/>
    <property type="project" value="UniProtKB-KW"/>
</dbReference>
<dbReference type="PROSITE" id="PS50865">
    <property type="entry name" value="ZF_MYND_2"/>
    <property type="match status" value="1"/>
</dbReference>
<dbReference type="InterPro" id="IPR050767">
    <property type="entry name" value="Sel1_AlgK"/>
</dbReference>
<keyword evidence="9" id="KW-1185">Reference proteome</keyword>
<dbReference type="EMBL" id="AGNL01019269">
    <property type="protein sequence ID" value="EJK61959.1"/>
    <property type="molecule type" value="Genomic_DNA"/>
</dbReference>